<dbReference type="AlphaFoldDB" id="A0A1M4S6V6"/>
<sequence length="524" mass="60753">MILKDTLKNIGMDYVLSILNVRTPYGKERINSLTLYKNKDELNRQYDCIEFLMGFIQNNKRDYNDILSLLEGIKEIRTSIKRAVSGSVLEVSELFEIKNFLINVREICKIQMDNNFIEELKLFRILYLENILDIEGQNSKSFYIYDSYSQRLKTIRSEIKDYIRRLNLLREEIKNKVEQKYGVYVKQNSEIVISRDDVKIEEALCDKNLRQALKTPYYIIFSLELGDEGDRINNIIEKLKEEEEEEEHRIRTYLTEKIKEEEENLNRLIALISELDLLLQKAELAIETKSVRPNINNSIEIKIEKGRHLKVEAELKKKGVDFTPISIDLKKGSTIITGVNMGGKTVTLRLIGLLCIMAHMGFFVPCDFFSFYPFEYYFCQAGDMQSLDNGLSTFGAEVLALNEAVKYKDKMGLVLIDEIARGTNPKEGRAILKAILSYFNTLNSVLVVTTHFDGVDDIARHYEVVGLKIGEDIKNISLKDLNLYMDYTLREVYGKYEVPKDAIRVARLLGFEEDILNLAEKYLK</sequence>
<evidence type="ECO:0000256" key="2">
    <source>
        <dbReference type="ARBA" id="ARBA00022840"/>
    </source>
</evidence>
<name>A0A1M4S6V6_9CLOT</name>
<dbReference type="InterPro" id="IPR045076">
    <property type="entry name" value="MutS"/>
</dbReference>
<keyword evidence="4" id="KW-0175">Coiled coil</keyword>
<dbReference type="InterPro" id="IPR007696">
    <property type="entry name" value="DNA_mismatch_repair_MutS_core"/>
</dbReference>
<dbReference type="RefSeq" id="WP_073247551.1">
    <property type="nucleotide sequence ID" value="NZ_FQVG01000001.1"/>
</dbReference>
<evidence type="ECO:0000256" key="4">
    <source>
        <dbReference type="SAM" id="Coils"/>
    </source>
</evidence>
<dbReference type="Gene3D" id="3.40.50.300">
    <property type="entry name" value="P-loop containing nucleotide triphosphate hydrolases"/>
    <property type="match status" value="1"/>
</dbReference>
<feature type="coiled-coil region" evidence="4">
    <location>
        <begin position="145"/>
        <end position="179"/>
    </location>
</feature>
<gene>
    <name evidence="7" type="ORF">SAMN02746091_00012</name>
</gene>
<dbReference type="GO" id="GO:0030983">
    <property type="term" value="F:mismatched DNA binding"/>
    <property type="evidence" value="ECO:0007669"/>
    <property type="project" value="InterPro"/>
</dbReference>
<evidence type="ECO:0000259" key="6">
    <source>
        <dbReference type="SMART" id="SM00534"/>
    </source>
</evidence>
<organism evidence="7 8">
    <name type="scientific">Caloramator proteoclasticus DSM 10124</name>
    <dbReference type="NCBI Taxonomy" id="1121262"/>
    <lineage>
        <taxon>Bacteria</taxon>
        <taxon>Bacillati</taxon>
        <taxon>Bacillota</taxon>
        <taxon>Clostridia</taxon>
        <taxon>Eubacteriales</taxon>
        <taxon>Clostridiaceae</taxon>
        <taxon>Caloramator</taxon>
    </lineage>
</organism>
<accession>A0A1M4S6V6</accession>
<dbReference type="InterPro" id="IPR036187">
    <property type="entry name" value="DNA_mismatch_repair_MutS_sf"/>
</dbReference>
<keyword evidence="3" id="KW-0238">DNA-binding</keyword>
<dbReference type="SUPFAM" id="SSF52540">
    <property type="entry name" value="P-loop containing nucleoside triphosphate hydrolases"/>
    <property type="match status" value="1"/>
</dbReference>
<evidence type="ECO:0000259" key="5">
    <source>
        <dbReference type="SMART" id="SM00533"/>
    </source>
</evidence>
<dbReference type="Pfam" id="PF00488">
    <property type="entry name" value="MutS_V"/>
    <property type="match status" value="1"/>
</dbReference>
<feature type="domain" description="DNA mismatch repair proteins mutS family" evidence="6">
    <location>
        <begin position="331"/>
        <end position="524"/>
    </location>
</feature>
<dbReference type="SUPFAM" id="SSF48334">
    <property type="entry name" value="DNA repair protein MutS, domain III"/>
    <property type="match status" value="1"/>
</dbReference>
<dbReference type="SMART" id="SM00534">
    <property type="entry name" value="MUTSac"/>
    <property type="match status" value="1"/>
</dbReference>
<evidence type="ECO:0000256" key="1">
    <source>
        <dbReference type="ARBA" id="ARBA00022741"/>
    </source>
</evidence>
<dbReference type="GO" id="GO:0140664">
    <property type="term" value="F:ATP-dependent DNA damage sensor activity"/>
    <property type="evidence" value="ECO:0007669"/>
    <property type="project" value="InterPro"/>
</dbReference>
<dbReference type="GO" id="GO:0005524">
    <property type="term" value="F:ATP binding"/>
    <property type="evidence" value="ECO:0007669"/>
    <property type="project" value="UniProtKB-KW"/>
</dbReference>
<dbReference type="PANTHER" id="PTHR11361:SF14">
    <property type="entry name" value="DNA MISMATCH REPAIR PROTEIN MUTS, TYPE 2"/>
    <property type="match status" value="1"/>
</dbReference>
<keyword evidence="8" id="KW-1185">Reference proteome</keyword>
<feature type="coiled-coil region" evidence="4">
    <location>
        <begin position="225"/>
        <end position="278"/>
    </location>
</feature>
<dbReference type="EMBL" id="FQVG01000001">
    <property type="protein sequence ID" value="SHE27757.1"/>
    <property type="molecule type" value="Genomic_DNA"/>
</dbReference>
<feature type="domain" description="DNA mismatch repair protein MutS core" evidence="5">
    <location>
        <begin position="9"/>
        <end position="314"/>
    </location>
</feature>
<dbReference type="InterPro" id="IPR027417">
    <property type="entry name" value="P-loop_NTPase"/>
</dbReference>
<evidence type="ECO:0000256" key="3">
    <source>
        <dbReference type="ARBA" id="ARBA00023125"/>
    </source>
</evidence>
<dbReference type="PANTHER" id="PTHR11361">
    <property type="entry name" value="DNA MISMATCH REPAIR PROTEIN MUTS FAMILY MEMBER"/>
    <property type="match status" value="1"/>
</dbReference>
<keyword evidence="2" id="KW-0067">ATP-binding</keyword>
<evidence type="ECO:0000313" key="8">
    <source>
        <dbReference type="Proteomes" id="UP000184423"/>
    </source>
</evidence>
<evidence type="ECO:0000313" key="7">
    <source>
        <dbReference type="EMBL" id="SHE27757.1"/>
    </source>
</evidence>
<dbReference type="InterPro" id="IPR000432">
    <property type="entry name" value="DNA_mismatch_repair_MutS_C"/>
</dbReference>
<dbReference type="Proteomes" id="UP000184423">
    <property type="component" value="Unassembled WGS sequence"/>
</dbReference>
<keyword evidence="1" id="KW-0547">Nucleotide-binding</keyword>
<dbReference type="SMART" id="SM00533">
    <property type="entry name" value="MUTSd"/>
    <property type="match status" value="1"/>
</dbReference>
<dbReference type="Gene3D" id="1.10.1420.10">
    <property type="match status" value="1"/>
</dbReference>
<protein>
    <submittedName>
        <fullName evidence="7">MutS domain V</fullName>
    </submittedName>
</protein>
<proteinExistence type="predicted"/>
<dbReference type="GO" id="GO:0006298">
    <property type="term" value="P:mismatch repair"/>
    <property type="evidence" value="ECO:0007669"/>
    <property type="project" value="InterPro"/>
</dbReference>
<reference evidence="8" key="1">
    <citation type="submission" date="2016-11" db="EMBL/GenBank/DDBJ databases">
        <authorList>
            <person name="Varghese N."/>
            <person name="Submissions S."/>
        </authorList>
    </citation>
    <scope>NUCLEOTIDE SEQUENCE [LARGE SCALE GENOMIC DNA]</scope>
    <source>
        <strain evidence="8">DSM 10124</strain>
    </source>
</reference>